<dbReference type="KEGG" id="bid:Bind_3864"/>
<dbReference type="EMBL" id="CP001017">
    <property type="protein sequence ID" value="ACB97393.1"/>
    <property type="molecule type" value="Genomic_DNA"/>
</dbReference>
<feature type="region of interest" description="Disordered" evidence="1">
    <location>
        <begin position="56"/>
        <end position="77"/>
    </location>
</feature>
<accession>B2ILJ3</accession>
<feature type="compositionally biased region" description="Basic and acidic residues" evidence="1">
    <location>
        <begin position="202"/>
        <end position="212"/>
    </location>
</feature>
<reference evidence="2 3" key="1">
    <citation type="submission" date="2008-03" db="EMBL/GenBank/DDBJ databases">
        <title>Complete sequence of plasmid1 of Beijerinckia indica subsp. indica ATCC 9039.</title>
        <authorList>
            <consortium name="US DOE Joint Genome Institute"/>
            <person name="Copeland A."/>
            <person name="Lucas S."/>
            <person name="Lapidus A."/>
            <person name="Glavina del Rio T."/>
            <person name="Dalin E."/>
            <person name="Tice H."/>
            <person name="Bruce D."/>
            <person name="Goodwin L."/>
            <person name="Pitluck S."/>
            <person name="LaButti K."/>
            <person name="Schmutz J."/>
            <person name="Larimer F."/>
            <person name="Land M."/>
            <person name="Hauser L."/>
            <person name="Kyrpides N."/>
            <person name="Mikhailova N."/>
            <person name="Dunfield P.F."/>
            <person name="Dedysh S.N."/>
            <person name="Liesack W."/>
            <person name="Saw J.H."/>
            <person name="Alam M."/>
            <person name="Chen Y."/>
            <person name="Murrell J.C."/>
            <person name="Richardson P."/>
        </authorList>
    </citation>
    <scope>NUCLEOTIDE SEQUENCE [LARGE SCALE GENOMIC DNA]</scope>
    <source>
        <strain evidence="3">ATCC 9039 / DSM 1715 / NCIMB 8712</strain>
        <plasmid evidence="2 3">pBIND01</plasmid>
    </source>
</reference>
<keyword evidence="3" id="KW-1185">Reference proteome</keyword>
<geneLocation type="plasmid" evidence="2 3">
    <name>pBIND01</name>
</geneLocation>
<dbReference type="CDD" id="cd16431">
    <property type="entry name" value="IcmE"/>
    <property type="match status" value="1"/>
</dbReference>
<organism evidence="2 3">
    <name type="scientific">Beijerinckia indica subsp. indica (strain ATCC 9039 / DSM 1715 / NCIMB 8712)</name>
    <dbReference type="NCBI Taxonomy" id="395963"/>
    <lineage>
        <taxon>Bacteria</taxon>
        <taxon>Pseudomonadati</taxon>
        <taxon>Pseudomonadota</taxon>
        <taxon>Alphaproteobacteria</taxon>
        <taxon>Hyphomicrobiales</taxon>
        <taxon>Beijerinckiaceae</taxon>
        <taxon>Beijerinckia</taxon>
    </lineage>
</organism>
<evidence type="ECO:0000256" key="1">
    <source>
        <dbReference type="SAM" id="MobiDB-lite"/>
    </source>
</evidence>
<evidence type="ECO:0000313" key="3">
    <source>
        <dbReference type="Proteomes" id="UP000001695"/>
    </source>
</evidence>
<evidence type="ECO:0008006" key="4">
    <source>
        <dbReference type="Google" id="ProtNLM"/>
    </source>
</evidence>
<keyword evidence="2" id="KW-0614">Plasmid</keyword>
<dbReference type="Proteomes" id="UP000001695">
    <property type="component" value="Plasmid pBIND01"/>
</dbReference>
<feature type="region of interest" description="Disordered" evidence="1">
    <location>
        <begin position="202"/>
        <end position="233"/>
    </location>
</feature>
<dbReference type="AlphaFoldDB" id="B2ILJ3"/>
<protein>
    <recommendedName>
        <fullName evidence="4">Conjugation TrbI family protein</fullName>
    </recommendedName>
</protein>
<sequence>MVDLSASLSKFLPRKPAFLNAGGKGGPRRLLVIASTGVSMMALVVVLSLQSQKDSLDSSVTKPPAINPNPGGLQSDPAQEKLRTVTQREQAKKAEEIGYSFTPVMAGSQRTKPLITPEFPEVQEPPKPLVGTPVIAPVTPPKRVVSLNPAVESDAPSQAMIHKVAQRSQEEDKAYQMAIAQMLSSWEGRPPRTDIILPPEDKIISKSGDEPRASQAEPASGLAARSKANRSPAILDQRARETVLIPAGRMIYAHTVTAADSDSNGPIILQADSGPLAGDRMIGSFSKSKSTRLIVLVQKIEHNGQELTADGLVVAPDTMETTVASDVDQHYMERVIIPGAAAFVEGVGQAIAMSNTTSQVSPLGGVTAFTKLNFQQQLGVGAGAVASRLGSILTQQMPTGPTVQLGANLPVGVMFISPVKMKTAADQASSFAQ</sequence>
<dbReference type="RefSeq" id="WP_012383006.1">
    <property type="nucleotide sequence ID" value="NC_010580.1"/>
</dbReference>
<dbReference type="OrthoDB" id="7226251at2"/>
<dbReference type="HOGENOM" id="CLU_632620_0_0_5"/>
<evidence type="ECO:0000313" key="2">
    <source>
        <dbReference type="EMBL" id="ACB97393.1"/>
    </source>
</evidence>
<gene>
    <name evidence="2" type="ordered locus">Bind_3864</name>
</gene>
<name>B2ILJ3_BEII9</name>
<proteinExistence type="predicted"/>
<dbReference type="InterPro" id="IPR049855">
    <property type="entry name" value="DotG/IcmE-like_C"/>
</dbReference>